<proteinExistence type="predicted"/>
<gene>
    <name evidence="1" type="ORF">MKW94_008365</name>
</gene>
<dbReference type="PANTHER" id="PTHR33443:SF30">
    <property type="entry name" value="SARCOSINE DEHYDROGENASE-2C PROTEIN"/>
    <property type="match status" value="1"/>
</dbReference>
<evidence type="ECO:0000313" key="2">
    <source>
        <dbReference type="Proteomes" id="UP001177140"/>
    </source>
</evidence>
<dbReference type="Proteomes" id="UP001177140">
    <property type="component" value="Unassembled WGS sequence"/>
</dbReference>
<dbReference type="InterPro" id="IPR053234">
    <property type="entry name" value="RPM1_Interactor"/>
</dbReference>
<reference evidence="1" key="1">
    <citation type="submission" date="2022-03" db="EMBL/GenBank/DDBJ databases">
        <title>A functionally conserved STORR gene fusion in Papaver species that diverged 16.8 million years ago.</title>
        <authorList>
            <person name="Catania T."/>
        </authorList>
    </citation>
    <scope>NUCLEOTIDE SEQUENCE</scope>
    <source>
        <strain evidence="1">S-191538</strain>
    </source>
</reference>
<name>A0AA41S9A4_PAPNU</name>
<keyword evidence="2" id="KW-1185">Reference proteome</keyword>
<accession>A0AA41S9A4</accession>
<protein>
    <submittedName>
        <fullName evidence="1">Uncharacterized protein</fullName>
    </submittedName>
</protein>
<dbReference type="AlphaFoldDB" id="A0AA41S9A4"/>
<sequence length="164" mass="18893">MAKKINGIEVIDIWSSDEEDDYDESPVIPYKSINSAMKDENKKKRVIDDDCLILDFNPFETIDKLSIHDAKESDADLIVTAETGQVACRDYPHSRHLCVKFPFNKTPHSSYCQQCYCYVCDSVAPCKFWATPVEHCHATAHESKWRILRENWKLSSARIPARHS</sequence>
<evidence type="ECO:0000313" key="1">
    <source>
        <dbReference type="EMBL" id="MCL7035272.1"/>
    </source>
</evidence>
<comment type="caution">
    <text evidence="1">The sequence shown here is derived from an EMBL/GenBank/DDBJ whole genome shotgun (WGS) entry which is preliminary data.</text>
</comment>
<dbReference type="PANTHER" id="PTHR33443">
    <property type="entry name" value="ZGC:112980"/>
    <property type="match status" value="1"/>
</dbReference>
<dbReference type="EMBL" id="JAJJMA010155019">
    <property type="protein sequence ID" value="MCL7035272.1"/>
    <property type="molecule type" value="Genomic_DNA"/>
</dbReference>
<organism evidence="1 2">
    <name type="scientific">Papaver nudicaule</name>
    <name type="common">Iceland poppy</name>
    <dbReference type="NCBI Taxonomy" id="74823"/>
    <lineage>
        <taxon>Eukaryota</taxon>
        <taxon>Viridiplantae</taxon>
        <taxon>Streptophyta</taxon>
        <taxon>Embryophyta</taxon>
        <taxon>Tracheophyta</taxon>
        <taxon>Spermatophyta</taxon>
        <taxon>Magnoliopsida</taxon>
        <taxon>Ranunculales</taxon>
        <taxon>Papaveraceae</taxon>
        <taxon>Papaveroideae</taxon>
        <taxon>Papaver</taxon>
    </lineage>
</organism>